<dbReference type="KEGG" id="osu:NT6N_00080"/>
<organism evidence="3">
    <name type="scientific">Oceaniferula spumae</name>
    <dbReference type="NCBI Taxonomy" id="2979115"/>
    <lineage>
        <taxon>Bacteria</taxon>
        <taxon>Pseudomonadati</taxon>
        <taxon>Verrucomicrobiota</taxon>
        <taxon>Verrucomicrobiia</taxon>
        <taxon>Verrucomicrobiales</taxon>
        <taxon>Verrucomicrobiaceae</taxon>
        <taxon>Oceaniferula</taxon>
    </lineage>
</organism>
<reference evidence="3" key="1">
    <citation type="submission" date="2024-07" db="EMBL/GenBank/DDBJ databases">
        <title>Complete genome sequence of Verrucomicrobiaceae bacterium NT6N.</title>
        <authorList>
            <person name="Huang C."/>
            <person name="Takami H."/>
            <person name="Hamasaki K."/>
        </authorList>
    </citation>
    <scope>NUCLEOTIDE SEQUENCE</scope>
    <source>
        <strain evidence="3">NT6N</strain>
    </source>
</reference>
<feature type="region of interest" description="Disordered" evidence="1">
    <location>
        <begin position="230"/>
        <end position="251"/>
    </location>
</feature>
<feature type="signal peptide" evidence="2">
    <location>
        <begin position="1"/>
        <end position="21"/>
    </location>
</feature>
<proteinExistence type="predicted"/>
<evidence type="ECO:0008006" key="4">
    <source>
        <dbReference type="Google" id="ProtNLM"/>
    </source>
</evidence>
<keyword evidence="2" id="KW-0732">Signal</keyword>
<name>A0AAT9FG78_9BACT</name>
<evidence type="ECO:0000313" key="3">
    <source>
        <dbReference type="EMBL" id="BDS04968.1"/>
    </source>
</evidence>
<accession>A0AAT9FG78</accession>
<feature type="chain" id="PRO_5043333445" description="PEP-CTERM sorting domain-containing protein" evidence="2">
    <location>
        <begin position="22"/>
        <end position="286"/>
    </location>
</feature>
<dbReference type="EMBL" id="AP026866">
    <property type="protein sequence ID" value="BDS04968.1"/>
    <property type="molecule type" value="Genomic_DNA"/>
</dbReference>
<sequence length="286" mass="29764">MTTQVSITTSIALLLAGTAAADLTYSAPGMTQANTMAGLNIVETVTFVNHWHYEITGYDWRLVAGNPVGGVLASPDGLIGGLLGNTFTGTSVIKASIEDVGLLTNVSLVASTTGAEASGGFIYNSPIVFKNQNVTLNILQVGNMLGSEECYLNFHGVAIKDPPVPTGELDIRGYVYEGYKPNITWAIRREGPTGVNGAYSVTNSSLTAFLWSFTLAPGQTTASVSANIVTPTDTTDAPNAGADSTTTEENSNTELPTLVFDTQLSATIWGDSAGIIAQNTTTLAGN</sequence>
<protein>
    <recommendedName>
        <fullName evidence="4">PEP-CTERM sorting domain-containing protein</fullName>
    </recommendedName>
</protein>
<dbReference type="AlphaFoldDB" id="A0AAT9FG78"/>
<evidence type="ECO:0000256" key="1">
    <source>
        <dbReference type="SAM" id="MobiDB-lite"/>
    </source>
</evidence>
<gene>
    <name evidence="3" type="ORF">NT6N_00080</name>
</gene>
<evidence type="ECO:0000256" key="2">
    <source>
        <dbReference type="SAM" id="SignalP"/>
    </source>
</evidence>